<dbReference type="Gene3D" id="3.40.830.10">
    <property type="entry name" value="LigB-like"/>
    <property type="match status" value="1"/>
</dbReference>
<dbReference type="NCBIfam" id="TIGR04336">
    <property type="entry name" value="AmmeMemoSam_B"/>
    <property type="match status" value="1"/>
</dbReference>
<dbReference type="Proteomes" id="UP000281962">
    <property type="component" value="Unassembled WGS sequence"/>
</dbReference>
<dbReference type="SUPFAM" id="SSF53213">
    <property type="entry name" value="LigB-like"/>
    <property type="match status" value="1"/>
</dbReference>
<dbReference type="HAMAP" id="MF_00055">
    <property type="entry name" value="MEMO1"/>
    <property type="match status" value="1"/>
</dbReference>
<dbReference type="Pfam" id="PF01875">
    <property type="entry name" value="Memo"/>
    <property type="match status" value="1"/>
</dbReference>
<dbReference type="CDD" id="cd07361">
    <property type="entry name" value="MEMO_like"/>
    <property type="match status" value="1"/>
</dbReference>
<accession>A0A497EUF5</accession>
<dbReference type="AlphaFoldDB" id="A0A497EUF5"/>
<organism evidence="3 4">
    <name type="scientific">Thermoproteota archaeon</name>
    <dbReference type="NCBI Taxonomy" id="2056631"/>
    <lineage>
        <taxon>Archaea</taxon>
        <taxon>Thermoproteota</taxon>
    </lineage>
</organism>
<evidence type="ECO:0000313" key="3">
    <source>
        <dbReference type="EMBL" id="RLE50258.1"/>
    </source>
</evidence>
<reference evidence="3 4" key="1">
    <citation type="submission" date="2018-06" db="EMBL/GenBank/DDBJ databases">
        <title>Extensive metabolic versatility and redundancy in microbially diverse, dynamic hydrothermal sediments.</title>
        <authorList>
            <person name="Dombrowski N."/>
            <person name="Teske A."/>
            <person name="Baker B.J."/>
        </authorList>
    </citation>
    <scope>NUCLEOTIDE SEQUENCE [LARGE SCALE GENOMIC DNA]</scope>
    <source>
        <strain evidence="3">B30_G17</strain>
    </source>
</reference>
<sequence>MRVRTPAVAGMFYESNPEDLKHRIEWCFKHKLGPGSIPEVKEGPRKIIGLICPHAGYMYSGPVAAWSYKALAEDGRPECFIILGPNHTGYGATISIMTEGKWSTPLGEAEIDSSIAKRILEYSKIAEEDDYAHLSEHSIEVQLPFLQYLYGDVNFVPICMMLQTYDIALELGEAISKAVADKDVVIIASTDFTHYEPHSSAYEKDNAVIECIVNLDAKKMIDLVYRRGISMCGPGPVATTIIASKMLGATKAIKMKYATSGDITGDYYSVVGYASIAILR</sequence>
<evidence type="ECO:0000256" key="1">
    <source>
        <dbReference type="ARBA" id="ARBA00006315"/>
    </source>
</evidence>
<protein>
    <recommendedName>
        <fullName evidence="2">MEMO1 family protein DRJ21_01825</fullName>
    </recommendedName>
</protein>
<dbReference type="PANTHER" id="PTHR11060:SF0">
    <property type="entry name" value="PROTEIN MEMO1"/>
    <property type="match status" value="1"/>
</dbReference>
<comment type="caution">
    <text evidence="3">The sequence shown here is derived from an EMBL/GenBank/DDBJ whole genome shotgun (WGS) entry which is preliminary data.</text>
</comment>
<comment type="similarity">
    <text evidence="1 2">Belongs to the MEMO1 family.</text>
</comment>
<name>A0A497EUF5_9CREN</name>
<evidence type="ECO:0000256" key="2">
    <source>
        <dbReference type="HAMAP-Rule" id="MF_00055"/>
    </source>
</evidence>
<dbReference type="PANTHER" id="PTHR11060">
    <property type="entry name" value="PROTEIN MEMO1"/>
    <property type="match status" value="1"/>
</dbReference>
<evidence type="ECO:0000313" key="4">
    <source>
        <dbReference type="Proteomes" id="UP000281962"/>
    </source>
</evidence>
<proteinExistence type="inferred from homology"/>
<gene>
    <name evidence="3" type="ORF">DRJ21_01825</name>
</gene>
<dbReference type="EMBL" id="QMQY01000067">
    <property type="protein sequence ID" value="RLE50258.1"/>
    <property type="molecule type" value="Genomic_DNA"/>
</dbReference>
<dbReference type="NCBIfam" id="NF001987">
    <property type="entry name" value="PRK00782.1"/>
    <property type="match status" value="1"/>
</dbReference>
<dbReference type="InterPro" id="IPR002737">
    <property type="entry name" value="MEMO1_fam"/>
</dbReference>